<keyword evidence="3" id="KW-1185">Reference proteome</keyword>
<organism evidence="2 3">
    <name type="scientific">Paraburkholderia agricolaris</name>
    <dbReference type="NCBI Taxonomy" id="2152888"/>
    <lineage>
        <taxon>Bacteria</taxon>
        <taxon>Pseudomonadati</taxon>
        <taxon>Pseudomonadota</taxon>
        <taxon>Betaproteobacteria</taxon>
        <taxon>Burkholderiales</taxon>
        <taxon>Burkholderiaceae</taxon>
        <taxon>Paraburkholderia</taxon>
    </lineage>
</organism>
<keyword evidence="1" id="KW-1133">Transmembrane helix</keyword>
<sequence>MFRMLPTMNLEQRVALCWSCLWRQLLFTLPLSALCLGLSLIWGFMHAQWVYPSLVAMLEAFCVLGSICFLISVPCVGYAVRRGFIVQKMPVPDKPRFWQVVMVGLTTMGWSFCASTPVSLVIFWISGITNVLLCQLVGLAVQAVAAFYIVLPRQARRLRLQSGA</sequence>
<evidence type="ECO:0000256" key="1">
    <source>
        <dbReference type="SAM" id="Phobius"/>
    </source>
</evidence>
<dbReference type="Proteomes" id="UP001629249">
    <property type="component" value="Unassembled WGS sequence"/>
</dbReference>
<dbReference type="EMBL" id="JAQQFN010000052">
    <property type="protein sequence ID" value="MFL9888890.1"/>
    <property type="molecule type" value="Genomic_DNA"/>
</dbReference>
<protein>
    <submittedName>
        <fullName evidence="2">Uncharacterized protein</fullName>
    </submittedName>
</protein>
<evidence type="ECO:0000313" key="2">
    <source>
        <dbReference type="EMBL" id="MFL9888890.1"/>
    </source>
</evidence>
<proteinExistence type="predicted"/>
<evidence type="ECO:0000313" key="3">
    <source>
        <dbReference type="Proteomes" id="UP001629249"/>
    </source>
</evidence>
<feature type="transmembrane region" description="Helical" evidence="1">
    <location>
        <begin position="54"/>
        <end position="80"/>
    </location>
</feature>
<feature type="transmembrane region" description="Helical" evidence="1">
    <location>
        <begin position="130"/>
        <end position="151"/>
    </location>
</feature>
<accession>A0ABW9A1P3</accession>
<keyword evidence="1" id="KW-0472">Membrane</keyword>
<feature type="transmembrane region" description="Helical" evidence="1">
    <location>
        <begin position="100"/>
        <end position="124"/>
    </location>
</feature>
<feature type="transmembrane region" description="Helical" evidence="1">
    <location>
        <begin position="21"/>
        <end position="42"/>
    </location>
</feature>
<name>A0ABW9A1P3_9BURK</name>
<dbReference type="RefSeq" id="WP_408331270.1">
    <property type="nucleotide sequence ID" value="NZ_JAQQFH010000019.1"/>
</dbReference>
<reference evidence="2 3" key="1">
    <citation type="journal article" date="2024" name="Chem. Sci.">
        <title>Discovery of megapolipeptins by genome mining of a Burkholderiales bacteria collection.</title>
        <authorList>
            <person name="Paulo B.S."/>
            <person name="Recchia M.J.J."/>
            <person name="Lee S."/>
            <person name="Fergusson C.H."/>
            <person name="Romanowski S.B."/>
            <person name="Hernandez A."/>
            <person name="Krull N."/>
            <person name="Liu D.Y."/>
            <person name="Cavanagh H."/>
            <person name="Bos A."/>
            <person name="Gray C.A."/>
            <person name="Murphy B.T."/>
            <person name="Linington R.G."/>
            <person name="Eustaquio A.S."/>
        </authorList>
    </citation>
    <scope>NUCLEOTIDE SEQUENCE [LARGE SCALE GENOMIC DNA]</scope>
    <source>
        <strain evidence="2 3">RL16-012-BIC-B</strain>
    </source>
</reference>
<comment type="caution">
    <text evidence="2">The sequence shown here is derived from an EMBL/GenBank/DDBJ whole genome shotgun (WGS) entry which is preliminary data.</text>
</comment>
<keyword evidence="1" id="KW-0812">Transmembrane</keyword>
<gene>
    <name evidence="2" type="ORF">PQR66_38125</name>
</gene>